<dbReference type="PRINTS" id="PR00420">
    <property type="entry name" value="RNGMNOXGNASE"/>
</dbReference>
<comment type="caution">
    <text evidence="7">The sequence shown here is derived from an EMBL/GenBank/DDBJ whole genome shotgun (WGS) entry which is preliminary data.</text>
</comment>
<dbReference type="InterPro" id="IPR002938">
    <property type="entry name" value="FAD-bd"/>
</dbReference>
<accession>A0A9P4IKY9</accession>
<dbReference type="PANTHER" id="PTHR13789:SF147">
    <property type="entry name" value="PUTATIVE (AFU_ORTHOLOGUE AFUA_2G01950)-RELATED"/>
    <property type="match status" value="1"/>
</dbReference>
<organism evidence="7 8">
    <name type="scientific">Rhizodiscina lignyota</name>
    <dbReference type="NCBI Taxonomy" id="1504668"/>
    <lineage>
        <taxon>Eukaryota</taxon>
        <taxon>Fungi</taxon>
        <taxon>Dikarya</taxon>
        <taxon>Ascomycota</taxon>
        <taxon>Pezizomycotina</taxon>
        <taxon>Dothideomycetes</taxon>
        <taxon>Pleosporomycetidae</taxon>
        <taxon>Aulographales</taxon>
        <taxon>Rhizodiscinaceae</taxon>
        <taxon>Rhizodiscina</taxon>
    </lineage>
</organism>
<dbReference type="Pfam" id="PF01494">
    <property type="entry name" value="FAD_binding_3"/>
    <property type="match status" value="1"/>
</dbReference>
<evidence type="ECO:0000313" key="8">
    <source>
        <dbReference type="Proteomes" id="UP000799772"/>
    </source>
</evidence>
<name>A0A9P4IKY9_9PEZI</name>
<dbReference type="SUPFAM" id="SSF54373">
    <property type="entry name" value="FAD-linked reductases, C-terminal domain"/>
    <property type="match status" value="1"/>
</dbReference>
<protein>
    <submittedName>
        <fullName evidence="7">FAD/NAD(P)-binding domain-containing protein</fullName>
    </submittedName>
</protein>
<keyword evidence="8" id="KW-1185">Reference proteome</keyword>
<gene>
    <name evidence="7" type="ORF">NA57DRAFT_72626</name>
</gene>
<evidence type="ECO:0000259" key="6">
    <source>
        <dbReference type="Pfam" id="PF01494"/>
    </source>
</evidence>
<dbReference type="GO" id="GO:0004497">
    <property type="term" value="F:monooxygenase activity"/>
    <property type="evidence" value="ECO:0007669"/>
    <property type="project" value="UniProtKB-KW"/>
</dbReference>
<proteinExistence type="inferred from homology"/>
<dbReference type="AlphaFoldDB" id="A0A9P4IKY9"/>
<evidence type="ECO:0000256" key="3">
    <source>
        <dbReference type="ARBA" id="ARBA00022827"/>
    </source>
</evidence>
<dbReference type="Gene3D" id="3.50.50.60">
    <property type="entry name" value="FAD/NAD(P)-binding domain"/>
    <property type="match status" value="1"/>
</dbReference>
<dbReference type="Proteomes" id="UP000799772">
    <property type="component" value="Unassembled WGS sequence"/>
</dbReference>
<evidence type="ECO:0000256" key="4">
    <source>
        <dbReference type="ARBA" id="ARBA00023002"/>
    </source>
</evidence>
<reference evidence="7" key="1">
    <citation type="journal article" date="2020" name="Stud. Mycol.">
        <title>101 Dothideomycetes genomes: a test case for predicting lifestyles and emergence of pathogens.</title>
        <authorList>
            <person name="Haridas S."/>
            <person name="Albert R."/>
            <person name="Binder M."/>
            <person name="Bloem J."/>
            <person name="Labutti K."/>
            <person name="Salamov A."/>
            <person name="Andreopoulos B."/>
            <person name="Baker S."/>
            <person name="Barry K."/>
            <person name="Bills G."/>
            <person name="Bluhm B."/>
            <person name="Cannon C."/>
            <person name="Castanera R."/>
            <person name="Culley D."/>
            <person name="Daum C."/>
            <person name="Ezra D."/>
            <person name="Gonzalez J."/>
            <person name="Henrissat B."/>
            <person name="Kuo A."/>
            <person name="Liang C."/>
            <person name="Lipzen A."/>
            <person name="Lutzoni F."/>
            <person name="Magnuson J."/>
            <person name="Mondo S."/>
            <person name="Nolan M."/>
            <person name="Ohm R."/>
            <person name="Pangilinan J."/>
            <person name="Park H.-J."/>
            <person name="Ramirez L."/>
            <person name="Alfaro M."/>
            <person name="Sun H."/>
            <person name="Tritt A."/>
            <person name="Yoshinaga Y."/>
            <person name="Zwiers L.-H."/>
            <person name="Turgeon B."/>
            <person name="Goodwin S."/>
            <person name="Spatafora J."/>
            <person name="Crous P."/>
            <person name="Grigoriev I."/>
        </authorList>
    </citation>
    <scope>NUCLEOTIDE SEQUENCE</scope>
    <source>
        <strain evidence="7">CBS 133067</strain>
    </source>
</reference>
<dbReference type="OrthoDB" id="16820at2759"/>
<feature type="domain" description="FAD-binding" evidence="6">
    <location>
        <begin position="295"/>
        <end position="357"/>
    </location>
</feature>
<dbReference type="EMBL" id="ML978123">
    <property type="protein sequence ID" value="KAF2101183.1"/>
    <property type="molecule type" value="Genomic_DNA"/>
</dbReference>
<evidence type="ECO:0000256" key="2">
    <source>
        <dbReference type="ARBA" id="ARBA00022630"/>
    </source>
</evidence>
<evidence type="ECO:0000256" key="5">
    <source>
        <dbReference type="ARBA" id="ARBA00023033"/>
    </source>
</evidence>
<dbReference type="InterPro" id="IPR036188">
    <property type="entry name" value="FAD/NAD-bd_sf"/>
</dbReference>
<sequence length="435" mass="48634">MKGQCAGHYNHCPRKYPAKTTTDSIFFCAAGAEGSNAAGAGIRVPPNALRLFERWGVDLSDTKKVVSTGNRFKDWKDNILLDVSYRRLKRDMGTTYYMVHRADLINLLVRTARERPNITIKTGARVVEYDFDGGRVRTQDGKLYGGDLVVGADGIKSIARDLINGEPAKAMDTGDVAYRILVPSKGLLDDPELAPLMTEPRITSWAGPEIHFVGYPLREGELYNMILCCSIKSTSHGKKLGEDDWIVTADNAELCKTFQGWCSPVEKLVALAGQIPFLKWKLSELPQLKRWVHPSGKVILLGDSCHPMLPYLAQGAAQATEDAGTLRAALAKYSSLPEALHAYERQRIARTAYVIANTKLHQEWLHVYDGEVRDERDRLMKLDRPENPILWGSSERLGWLFGHDAEMLLAENEEPYIPYLPAMPPQNASIYQAHL</sequence>
<keyword evidence="5" id="KW-0503">Monooxygenase</keyword>
<keyword evidence="4" id="KW-0560">Oxidoreductase</keyword>
<dbReference type="Gene3D" id="3.30.9.30">
    <property type="match status" value="1"/>
</dbReference>
<keyword evidence="3" id="KW-0274">FAD</keyword>
<comment type="similarity">
    <text evidence="1">Belongs to the paxM FAD-dependent monooxygenase family.</text>
</comment>
<dbReference type="InterPro" id="IPR050493">
    <property type="entry name" value="FAD-dep_Monooxygenase_BioMet"/>
</dbReference>
<evidence type="ECO:0000313" key="7">
    <source>
        <dbReference type="EMBL" id="KAF2101183.1"/>
    </source>
</evidence>
<evidence type="ECO:0000256" key="1">
    <source>
        <dbReference type="ARBA" id="ARBA00007992"/>
    </source>
</evidence>
<dbReference type="SUPFAM" id="SSF51905">
    <property type="entry name" value="FAD/NAD(P)-binding domain"/>
    <property type="match status" value="1"/>
</dbReference>
<dbReference type="PANTHER" id="PTHR13789">
    <property type="entry name" value="MONOOXYGENASE"/>
    <property type="match status" value="1"/>
</dbReference>
<dbReference type="GO" id="GO:0071949">
    <property type="term" value="F:FAD binding"/>
    <property type="evidence" value="ECO:0007669"/>
    <property type="project" value="InterPro"/>
</dbReference>
<keyword evidence="2" id="KW-0285">Flavoprotein</keyword>